<feature type="domain" description="Integrase catalytic" evidence="10">
    <location>
        <begin position="1034"/>
        <end position="1192"/>
    </location>
</feature>
<dbReference type="Gene3D" id="2.40.70.10">
    <property type="entry name" value="Acid Proteases"/>
    <property type="match status" value="1"/>
</dbReference>
<evidence type="ECO:0000259" key="9">
    <source>
        <dbReference type="PROSITE" id="PS50878"/>
    </source>
</evidence>
<dbReference type="InterPro" id="IPR000477">
    <property type="entry name" value="RT_dom"/>
</dbReference>
<dbReference type="InterPro" id="IPR050951">
    <property type="entry name" value="Retrovirus_Pol_polyprotein"/>
</dbReference>
<keyword evidence="6" id="KW-0378">Hydrolase</keyword>
<dbReference type="InterPro" id="IPR043128">
    <property type="entry name" value="Rev_trsase/Diguanyl_cyclase"/>
</dbReference>
<evidence type="ECO:0000256" key="2">
    <source>
        <dbReference type="ARBA" id="ARBA00022679"/>
    </source>
</evidence>
<dbReference type="VEuPathDB" id="MicrosporidiaDB:ECANGB1_2425"/>
<evidence type="ECO:0000313" key="12">
    <source>
        <dbReference type="Proteomes" id="UP000192639"/>
    </source>
</evidence>
<dbReference type="SUPFAM" id="SSF50630">
    <property type="entry name" value="Acid proteases"/>
    <property type="match status" value="1"/>
</dbReference>
<dbReference type="SUPFAM" id="SSF56672">
    <property type="entry name" value="DNA/RNA polymerases"/>
    <property type="match status" value="1"/>
</dbReference>
<dbReference type="InterPro" id="IPR012337">
    <property type="entry name" value="RNaseH-like_sf"/>
</dbReference>
<dbReference type="GO" id="GO:0016787">
    <property type="term" value="F:hydrolase activity"/>
    <property type="evidence" value="ECO:0007669"/>
    <property type="project" value="UniProtKB-KW"/>
</dbReference>
<evidence type="ECO:0000256" key="3">
    <source>
        <dbReference type="ARBA" id="ARBA00022695"/>
    </source>
</evidence>
<keyword evidence="5" id="KW-0255">Endonuclease</keyword>
<dbReference type="GO" id="GO:0003676">
    <property type="term" value="F:nucleic acid binding"/>
    <property type="evidence" value="ECO:0007669"/>
    <property type="project" value="InterPro"/>
</dbReference>
<feature type="region of interest" description="Disordered" evidence="8">
    <location>
        <begin position="261"/>
        <end position="285"/>
    </location>
</feature>
<feature type="compositionally biased region" description="Basic and acidic residues" evidence="8">
    <location>
        <begin position="218"/>
        <end position="240"/>
    </location>
</feature>
<gene>
    <name evidence="11" type="primary">POL2</name>
    <name evidence="11" type="ORF">ECANGB1_2425</name>
</gene>
<organism evidence="11 12">
    <name type="scientific">Enterospora canceri</name>
    <dbReference type="NCBI Taxonomy" id="1081671"/>
    <lineage>
        <taxon>Eukaryota</taxon>
        <taxon>Fungi</taxon>
        <taxon>Fungi incertae sedis</taxon>
        <taxon>Microsporidia</taxon>
        <taxon>Enterocytozoonidae</taxon>
        <taxon>Enterospora</taxon>
    </lineage>
</organism>
<dbReference type="Proteomes" id="UP000192639">
    <property type="component" value="Unassembled WGS sequence"/>
</dbReference>
<evidence type="ECO:0000256" key="6">
    <source>
        <dbReference type="ARBA" id="ARBA00022801"/>
    </source>
</evidence>
<dbReference type="CDD" id="cd00303">
    <property type="entry name" value="retropepsin_like"/>
    <property type="match status" value="1"/>
</dbReference>
<keyword evidence="12" id="KW-1185">Reference proteome</keyword>
<dbReference type="GO" id="GO:0015074">
    <property type="term" value="P:DNA integration"/>
    <property type="evidence" value="ECO:0007669"/>
    <property type="project" value="InterPro"/>
</dbReference>
<dbReference type="InterPro" id="IPR036397">
    <property type="entry name" value="RNaseH_sf"/>
</dbReference>
<name>A0A1Y1S4R4_9MICR</name>
<dbReference type="InterPro" id="IPR001584">
    <property type="entry name" value="Integrase_cat-core"/>
</dbReference>
<dbReference type="PROSITE" id="PS50994">
    <property type="entry name" value="INTEGRASE"/>
    <property type="match status" value="1"/>
</dbReference>
<dbReference type="Pfam" id="PF17917">
    <property type="entry name" value="RT_RNaseH"/>
    <property type="match status" value="1"/>
</dbReference>
<evidence type="ECO:0000259" key="10">
    <source>
        <dbReference type="PROSITE" id="PS50994"/>
    </source>
</evidence>
<feature type="compositionally biased region" description="Basic residues" evidence="8">
    <location>
        <begin position="1"/>
        <end position="12"/>
    </location>
</feature>
<reference evidence="11 12" key="1">
    <citation type="journal article" date="2017" name="Environ. Microbiol.">
        <title>Decay of the glycolytic pathway and adaptation to intranuclear parasitism within Enterocytozoonidae microsporidia.</title>
        <authorList>
            <person name="Wiredu Boakye D."/>
            <person name="Jaroenlak P."/>
            <person name="Prachumwat A."/>
            <person name="Williams T.A."/>
            <person name="Bateman K.S."/>
            <person name="Itsathitphaisarn O."/>
            <person name="Sritunyalucksana K."/>
            <person name="Paszkiewicz K.H."/>
            <person name="Moore K.A."/>
            <person name="Stentiford G.D."/>
            <person name="Williams B.A."/>
        </authorList>
    </citation>
    <scope>NUCLEOTIDE SEQUENCE [LARGE SCALE GENOMIC DNA]</scope>
    <source>
        <strain evidence="11 12">GB1</strain>
    </source>
</reference>
<keyword evidence="4" id="KW-0540">Nuclease</keyword>
<keyword evidence="2" id="KW-0808">Transferase</keyword>
<keyword evidence="3" id="KW-0548">Nucleotidyltransferase</keyword>
<dbReference type="InterPro" id="IPR043502">
    <property type="entry name" value="DNA/RNA_pol_sf"/>
</dbReference>
<proteinExistence type="predicted"/>
<evidence type="ECO:0000256" key="7">
    <source>
        <dbReference type="ARBA" id="ARBA00022918"/>
    </source>
</evidence>
<accession>A0A1Y1S4R4</accession>
<evidence type="ECO:0000256" key="1">
    <source>
        <dbReference type="ARBA" id="ARBA00012493"/>
    </source>
</evidence>
<dbReference type="GO" id="GO:0004519">
    <property type="term" value="F:endonuclease activity"/>
    <property type="evidence" value="ECO:0007669"/>
    <property type="project" value="UniProtKB-KW"/>
</dbReference>
<comment type="caution">
    <text evidence="11">The sequence shown here is derived from an EMBL/GenBank/DDBJ whole genome shotgun (WGS) entry which is preliminary data.</text>
</comment>
<evidence type="ECO:0000256" key="5">
    <source>
        <dbReference type="ARBA" id="ARBA00022759"/>
    </source>
</evidence>
<dbReference type="SUPFAM" id="SSF53098">
    <property type="entry name" value="Ribonuclease H-like"/>
    <property type="match status" value="1"/>
</dbReference>
<evidence type="ECO:0000256" key="8">
    <source>
        <dbReference type="SAM" id="MobiDB-lite"/>
    </source>
</evidence>
<feature type="domain" description="Reverse transcriptase" evidence="9">
    <location>
        <begin position="572"/>
        <end position="751"/>
    </location>
</feature>
<dbReference type="Gene3D" id="3.30.70.270">
    <property type="match status" value="2"/>
</dbReference>
<evidence type="ECO:0000313" key="11">
    <source>
        <dbReference type="EMBL" id="ORD93377.1"/>
    </source>
</evidence>
<dbReference type="PROSITE" id="PS50878">
    <property type="entry name" value="RT_POL"/>
    <property type="match status" value="1"/>
</dbReference>
<dbReference type="PANTHER" id="PTHR37984:SF5">
    <property type="entry name" value="PROTEIN NYNRIN-LIKE"/>
    <property type="match status" value="1"/>
</dbReference>
<sequence>MSKSSNHKHVRVKAHDEPPYDNIGNMQRTEQADQEFEGIIKNFAKAQNLREYNGNQKGREALEWLESLIVYEEEWSSQKLLKQIAVLLKGKAKIWFKALENDEITNFEEFKVRFKAKYGNQEDKNIETINLFKILSDGPRNTLSEWILLIKWKNKNANLEFDVIRSAVNQHVYSQYHEVFDRCENILEMAEKAEENNIRSINQIKNKVNNRPPKHGRYKSEQHNDQKRHRLTDQKEESRNKGNSQVRCYECGGDHYRSSCPKLARRPEPKRVNATTKMKDDDHIKDNHRSVNNLELEVSDKEVENTGSGIVIKDKHVFALIDTGANCSFIAPRVVDALNLEKISCDQIRVKTASQELSWLKYKIRLTVQVGQDQFDHEVYVFNEMNQDVILGMDFLRKADGLVDAVGSTVRLNSLTFNMIDRNQLIRSHDDLDLKEKEERTIRVIVQGVGRSEYLRDDLVGVPSLVSKESPYLTIKVLKRTMIQRDDIIGTIKFVDVGIKEVQHLEIDKYVNRDIYSALLSYDQKLRSLDGFRKLPEHAIRVIPNVSSTFIRQYRLNQEKISEVVKQTKELVDRDRIQESCSQWNFPLVLVKKKNGKWRMCVDFKKLNDVTTDEKCSPPLIEDCLDALAGATVFSTLDLDSGYHQIRMDRDSSKYTAFTTPIGRFEYKVMPFGLKNAPACFQSIMFNVLQKFINKTCIVYLDDIIIYSHGIEQHVQHVREILLELANYGLRLNFDKCEFALEEVSFLGFTIGNNSVRPNDSKKKTILAAIAQCNTHKKLHSILGMLGYFRSFIHGFTSRTRHMYQIINQKSELNIPMIQKQLTDLTTAVFSEGFLQLPDINKPFIIETDASGIGIGGVLKQSQNNSEKCIRFVSRTLRPDEQKWSATDLEALSIIYCIKKFQHYLHGRFTLRTDHKPLLQLQSMKDPVGKYARWRMFLNQFSFDTVHIPGRDNNMADYLSRTVNSLEKVSNEEISRIISAHRECGHACPAVTYVHMKNNNLGLIPVRRIKEVLDNCKQCIHNNRGRVHEMRAISRGEPFGMIGIDCMGPLPKTAHGNKFIILCTDYATGWVEGISTKNKSADNVKRLLWKNIFTRFGPPSEIRCDCGREFTSSLIRDLARDWNCKMRYSAPYAPYSNGRIERTNQSIILKLSKLLEGKFDWDELLELALFSQRITPNARSGISPYQLVFGREVFERVNTLTLDDKELYELKRAQFMSNLERIMTKNELHEQQLEARNKGRSPADDLKENDLVVYKTKEITNNKFGQKFIGPFTVVKTHGHGTCSIRSIETGCVIKAARKDLKPINQADLDRVESVMEAGNGASHGGGMLPFNPIVRLKTMRRV</sequence>
<feature type="compositionally biased region" description="Basic and acidic residues" evidence="8">
    <location>
        <begin position="265"/>
        <end position="285"/>
    </location>
</feature>
<dbReference type="FunFam" id="3.10.20.370:FF:000001">
    <property type="entry name" value="Retrovirus-related Pol polyprotein from transposon 17.6-like protein"/>
    <property type="match status" value="1"/>
</dbReference>
<dbReference type="EMBL" id="LWDP01000095">
    <property type="protein sequence ID" value="ORD93377.1"/>
    <property type="molecule type" value="Genomic_DNA"/>
</dbReference>
<dbReference type="PANTHER" id="PTHR37984">
    <property type="entry name" value="PROTEIN CBG26694"/>
    <property type="match status" value="1"/>
</dbReference>
<dbReference type="CDD" id="cd01647">
    <property type="entry name" value="RT_LTR"/>
    <property type="match status" value="1"/>
</dbReference>
<dbReference type="Gene3D" id="3.10.20.370">
    <property type="match status" value="1"/>
</dbReference>
<dbReference type="InterPro" id="IPR041373">
    <property type="entry name" value="RT_RNaseH"/>
</dbReference>
<dbReference type="GO" id="GO:0003964">
    <property type="term" value="F:RNA-directed DNA polymerase activity"/>
    <property type="evidence" value="ECO:0007669"/>
    <property type="project" value="UniProtKB-KW"/>
</dbReference>
<feature type="region of interest" description="Disordered" evidence="8">
    <location>
        <begin position="201"/>
        <end position="244"/>
    </location>
</feature>
<keyword evidence="7" id="KW-0695">RNA-directed DNA polymerase</keyword>
<dbReference type="Gene3D" id="3.30.420.10">
    <property type="entry name" value="Ribonuclease H-like superfamily/Ribonuclease H"/>
    <property type="match status" value="1"/>
</dbReference>
<dbReference type="GO" id="GO:0005634">
    <property type="term" value="C:nucleus"/>
    <property type="evidence" value="ECO:0007669"/>
    <property type="project" value="UniProtKB-ARBA"/>
</dbReference>
<dbReference type="OrthoDB" id="2194574at2759"/>
<dbReference type="Pfam" id="PF00665">
    <property type="entry name" value="rve"/>
    <property type="match status" value="1"/>
</dbReference>
<protein>
    <recommendedName>
        <fullName evidence="1">RNA-directed DNA polymerase</fullName>
        <ecNumber evidence="1">2.7.7.49</ecNumber>
    </recommendedName>
</protein>
<dbReference type="InterPro" id="IPR021109">
    <property type="entry name" value="Peptidase_aspartic_dom_sf"/>
</dbReference>
<dbReference type="Gene3D" id="3.10.10.10">
    <property type="entry name" value="HIV Type 1 Reverse Transcriptase, subunit A, domain 1"/>
    <property type="match status" value="1"/>
</dbReference>
<dbReference type="CDD" id="cd09274">
    <property type="entry name" value="RNase_HI_RT_Ty3"/>
    <property type="match status" value="1"/>
</dbReference>
<dbReference type="EC" id="2.7.7.49" evidence="1"/>
<dbReference type="Pfam" id="PF00078">
    <property type="entry name" value="RVT_1"/>
    <property type="match status" value="1"/>
</dbReference>
<evidence type="ECO:0000256" key="4">
    <source>
        <dbReference type="ARBA" id="ARBA00022722"/>
    </source>
</evidence>
<dbReference type="Pfam" id="PF13975">
    <property type="entry name" value="gag-asp_proteas"/>
    <property type="match status" value="1"/>
</dbReference>
<feature type="region of interest" description="Disordered" evidence="8">
    <location>
        <begin position="1"/>
        <end position="25"/>
    </location>
</feature>